<accession>A0A4R1MDK7</accession>
<proteinExistence type="predicted"/>
<dbReference type="Proteomes" id="UP000294545">
    <property type="component" value="Unassembled WGS sequence"/>
</dbReference>
<keyword evidence="2" id="KW-1185">Reference proteome</keyword>
<dbReference type="RefSeq" id="WP_132283053.1">
    <property type="nucleotide sequence ID" value="NZ_SMGQ01000015.1"/>
</dbReference>
<gene>
    <name evidence="1" type="ORF">EDC19_2377</name>
</gene>
<name>A0A4R1MDK7_9FIRM</name>
<protein>
    <submittedName>
        <fullName evidence="1">Uncharacterized protein</fullName>
    </submittedName>
</protein>
<reference evidence="1 2" key="1">
    <citation type="submission" date="2019-03" db="EMBL/GenBank/DDBJ databases">
        <title>Genomic Encyclopedia of Type Strains, Phase IV (KMG-IV): sequencing the most valuable type-strain genomes for metagenomic binning, comparative biology and taxonomic classification.</title>
        <authorList>
            <person name="Goeker M."/>
        </authorList>
    </citation>
    <scope>NUCLEOTIDE SEQUENCE [LARGE SCALE GENOMIC DNA]</scope>
    <source>
        <strain evidence="1 2">DSM 24176</strain>
    </source>
</reference>
<dbReference type="OrthoDB" id="2048379at2"/>
<evidence type="ECO:0000313" key="1">
    <source>
        <dbReference type="EMBL" id="TCK90608.1"/>
    </source>
</evidence>
<evidence type="ECO:0000313" key="2">
    <source>
        <dbReference type="Proteomes" id="UP000294545"/>
    </source>
</evidence>
<organism evidence="1 2">
    <name type="scientific">Natranaerovirga hydrolytica</name>
    <dbReference type="NCBI Taxonomy" id="680378"/>
    <lineage>
        <taxon>Bacteria</taxon>
        <taxon>Bacillati</taxon>
        <taxon>Bacillota</taxon>
        <taxon>Clostridia</taxon>
        <taxon>Lachnospirales</taxon>
        <taxon>Natranaerovirgaceae</taxon>
        <taxon>Natranaerovirga</taxon>
    </lineage>
</organism>
<dbReference type="AlphaFoldDB" id="A0A4R1MDK7"/>
<dbReference type="EMBL" id="SMGQ01000015">
    <property type="protein sequence ID" value="TCK90608.1"/>
    <property type="molecule type" value="Genomic_DNA"/>
</dbReference>
<sequence>MDMTQEIISEKELEVKLYEFKHTLLNYDYSDVDNVIFFNIESFNWYLKRFKNNPFEKQYNELEEIFKVIMPYIPSTIPDEAIDTITHILEAQYDDKELIKKNILFNIKMDFIEMVKDLSSQKNWDDLVAQCQEIRKAKVALHQEQRVFI</sequence>
<comment type="caution">
    <text evidence="1">The sequence shown here is derived from an EMBL/GenBank/DDBJ whole genome shotgun (WGS) entry which is preliminary data.</text>
</comment>